<dbReference type="InterPro" id="IPR004307">
    <property type="entry name" value="TspO_MBR"/>
</dbReference>
<keyword evidence="8" id="KW-1185">Reference proteome</keyword>
<evidence type="ECO:0000256" key="5">
    <source>
        <dbReference type="ARBA" id="ARBA00023136"/>
    </source>
</evidence>
<reference evidence="7 8" key="1">
    <citation type="submission" date="2018-03" db="EMBL/GenBank/DDBJ databases">
        <title>The draft genome of Sphingosinicella sp. GL-C-18.</title>
        <authorList>
            <person name="Liu L."/>
            <person name="Li L."/>
            <person name="Liang L."/>
            <person name="Zhang X."/>
            <person name="Wang T."/>
        </authorList>
    </citation>
    <scope>NUCLEOTIDE SEQUENCE [LARGE SCALE GENOMIC DNA]</scope>
    <source>
        <strain evidence="7 8">GL-C-18</strain>
    </source>
</reference>
<proteinExistence type="inferred from homology"/>
<evidence type="ECO:0000256" key="4">
    <source>
        <dbReference type="ARBA" id="ARBA00022989"/>
    </source>
</evidence>
<comment type="similarity">
    <text evidence="2">Belongs to the TspO/BZRP family.</text>
</comment>
<dbReference type="GO" id="GO:0033013">
    <property type="term" value="P:tetrapyrrole metabolic process"/>
    <property type="evidence" value="ECO:0007669"/>
    <property type="project" value="UniProtKB-ARBA"/>
</dbReference>
<dbReference type="EMBL" id="PXYI01000002">
    <property type="protein sequence ID" value="PSJ42125.1"/>
    <property type="molecule type" value="Genomic_DNA"/>
</dbReference>
<dbReference type="AlphaFoldDB" id="A0A2P7QVW9"/>
<accession>A0A2P7QVW9</accession>
<protein>
    <submittedName>
        <fullName evidence="7">Tryptophan-rich sensory protein</fullName>
    </submittedName>
</protein>
<dbReference type="InterPro" id="IPR038330">
    <property type="entry name" value="TspO/MBR-related_sf"/>
</dbReference>
<keyword evidence="3 6" id="KW-0812">Transmembrane</keyword>
<evidence type="ECO:0000313" key="8">
    <source>
        <dbReference type="Proteomes" id="UP000241167"/>
    </source>
</evidence>
<dbReference type="PIRSF" id="PIRSF005859">
    <property type="entry name" value="PBR"/>
    <property type="match status" value="1"/>
</dbReference>
<evidence type="ECO:0000256" key="3">
    <source>
        <dbReference type="ARBA" id="ARBA00022692"/>
    </source>
</evidence>
<gene>
    <name evidence="7" type="ORF">C7I55_07780</name>
</gene>
<name>A0A2P7QVW9_9SPHN</name>
<dbReference type="Pfam" id="PF03073">
    <property type="entry name" value="TspO_MBR"/>
    <property type="match status" value="1"/>
</dbReference>
<dbReference type="GO" id="GO:0016020">
    <property type="term" value="C:membrane"/>
    <property type="evidence" value="ECO:0007669"/>
    <property type="project" value="UniProtKB-SubCell"/>
</dbReference>
<sequence length="184" mass="20140">MTGIASRSQLRMSFLRYALITVPAILLLGTLSGRASNSGYGNDWFDALTRPAIMPPSWAFPVAWTILYILLGLALALILHARGARGRGLAVTLFLVQLALNLSWSPIFFAAHQIRIAFFVIVAMFVVAAVTAWLFGRIRSLAGLLMLPYLAWLLFAATLNWQFVQANPEVAALVPGQQSANIRV</sequence>
<evidence type="ECO:0000256" key="1">
    <source>
        <dbReference type="ARBA" id="ARBA00004141"/>
    </source>
</evidence>
<dbReference type="CDD" id="cd15904">
    <property type="entry name" value="TSPO_MBR"/>
    <property type="match status" value="1"/>
</dbReference>
<evidence type="ECO:0000256" key="6">
    <source>
        <dbReference type="SAM" id="Phobius"/>
    </source>
</evidence>
<dbReference type="Proteomes" id="UP000241167">
    <property type="component" value="Unassembled WGS sequence"/>
</dbReference>
<comment type="caution">
    <text evidence="7">The sequence shown here is derived from an EMBL/GenBank/DDBJ whole genome shotgun (WGS) entry which is preliminary data.</text>
</comment>
<dbReference type="RefSeq" id="WP_106512293.1">
    <property type="nucleotide sequence ID" value="NZ_PXYI01000002.1"/>
</dbReference>
<keyword evidence="5 6" id="KW-0472">Membrane</keyword>
<feature type="transmembrane region" description="Helical" evidence="6">
    <location>
        <begin position="116"/>
        <end position="135"/>
    </location>
</feature>
<dbReference type="Gene3D" id="1.20.1260.100">
    <property type="entry name" value="TspO/MBR protein"/>
    <property type="match status" value="1"/>
</dbReference>
<comment type="subcellular location">
    <subcellularLocation>
        <location evidence="1">Membrane</location>
        <topology evidence="1">Multi-pass membrane protein</topology>
    </subcellularLocation>
</comment>
<feature type="transmembrane region" description="Helical" evidence="6">
    <location>
        <begin position="58"/>
        <end position="79"/>
    </location>
</feature>
<dbReference type="PANTHER" id="PTHR10057">
    <property type="entry name" value="PERIPHERAL-TYPE BENZODIAZEPINE RECEPTOR"/>
    <property type="match status" value="1"/>
</dbReference>
<feature type="transmembrane region" description="Helical" evidence="6">
    <location>
        <begin position="91"/>
        <end position="110"/>
    </location>
</feature>
<dbReference type="OrthoDB" id="9795496at2"/>
<feature type="transmembrane region" description="Helical" evidence="6">
    <location>
        <begin position="142"/>
        <end position="163"/>
    </location>
</feature>
<evidence type="ECO:0000256" key="2">
    <source>
        <dbReference type="ARBA" id="ARBA00007524"/>
    </source>
</evidence>
<keyword evidence="4 6" id="KW-1133">Transmembrane helix</keyword>
<dbReference type="FunFam" id="1.20.1260.100:FF:000001">
    <property type="entry name" value="translocator protein 2"/>
    <property type="match status" value="1"/>
</dbReference>
<evidence type="ECO:0000313" key="7">
    <source>
        <dbReference type="EMBL" id="PSJ42125.1"/>
    </source>
</evidence>
<organism evidence="7 8">
    <name type="scientific">Allosphingosinicella deserti</name>
    <dbReference type="NCBI Taxonomy" id="2116704"/>
    <lineage>
        <taxon>Bacteria</taxon>
        <taxon>Pseudomonadati</taxon>
        <taxon>Pseudomonadota</taxon>
        <taxon>Alphaproteobacteria</taxon>
        <taxon>Sphingomonadales</taxon>
        <taxon>Sphingomonadaceae</taxon>
        <taxon>Allosphingosinicella</taxon>
    </lineage>
</organism>
<dbReference type="PANTHER" id="PTHR10057:SF0">
    <property type="entry name" value="TRANSLOCATOR PROTEIN"/>
    <property type="match status" value="1"/>
</dbReference>